<comment type="subcellular location">
    <subcellularLocation>
        <location evidence="1">Membrane</location>
        <topology evidence="1">Multi-pass membrane protein</topology>
    </subcellularLocation>
</comment>
<dbReference type="Gene3D" id="1.20.1250.20">
    <property type="entry name" value="MFS general substrate transporter like domains"/>
    <property type="match status" value="2"/>
</dbReference>
<dbReference type="InterPro" id="IPR001958">
    <property type="entry name" value="Tet-R_TetA/multi-R_MdtG-like"/>
</dbReference>
<name>A0A1F7RYH3_9BACT</name>
<dbReference type="AlphaFoldDB" id="A0A1F7RYH3"/>
<dbReference type="PANTHER" id="PTHR23506">
    <property type="entry name" value="GH10249P"/>
    <property type="match status" value="1"/>
</dbReference>
<dbReference type="GO" id="GO:0022857">
    <property type="term" value="F:transmembrane transporter activity"/>
    <property type="evidence" value="ECO:0007669"/>
    <property type="project" value="InterPro"/>
</dbReference>
<feature type="transmembrane region" description="Helical" evidence="6">
    <location>
        <begin position="328"/>
        <end position="349"/>
    </location>
</feature>
<evidence type="ECO:0000256" key="6">
    <source>
        <dbReference type="SAM" id="Phobius"/>
    </source>
</evidence>
<keyword evidence="5 6" id="KW-0472">Membrane</keyword>
<gene>
    <name evidence="8" type="ORF">A2149_07985</name>
</gene>
<accession>A0A1F7RYH3</accession>
<feature type="domain" description="Major facilitator superfamily (MFS) profile" evidence="7">
    <location>
        <begin position="9"/>
        <end position="381"/>
    </location>
</feature>
<dbReference type="InterPro" id="IPR036259">
    <property type="entry name" value="MFS_trans_sf"/>
</dbReference>
<dbReference type="InterPro" id="IPR050930">
    <property type="entry name" value="MFS_Vesicular_Transporter"/>
</dbReference>
<feature type="transmembrane region" description="Helical" evidence="6">
    <location>
        <begin position="202"/>
        <end position="225"/>
    </location>
</feature>
<feature type="transmembrane region" description="Helical" evidence="6">
    <location>
        <begin position="291"/>
        <end position="316"/>
    </location>
</feature>
<feature type="transmembrane region" description="Helical" evidence="6">
    <location>
        <begin position="76"/>
        <end position="99"/>
    </location>
</feature>
<evidence type="ECO:0000256" key="4">
    <source>
        <dbReference type="ARBA" id="ARBA00022989"/>
    </source>
</evidence>
<dbReference type="GO" id="GO:0016020">
    <property type="term" value="C:membrane"/>
    <property type="evidence" value="ECO:0007669"/>
    <property type="project" value="UniProtKB-SubCell"/>
</dbReference>
<dbReference type="EMBL" id="MGDF01000074">
    <property type="protein sequence ID" value="OGL45907.1"/>
    <property type="molecule type" value="Genomic_DNA"/>
</dbReference>
<feature type="transmembrane region" description="Helical" evidence="6">
    <location>
        <begin position="47"/>
        <end position="64"/>
    </location>
</feature>
<evidence type="ECO:0000256" key="3">
    <source>
        <dbReference type="ARBA" id="ARBA00022692"/>
    </source>
</evidence>
<dbReference type="CDD" id="cd17325">
    <property type="entry name" value="MFS_MdtG_SLC18_like"/>
    <property type="match status" value="1"/>
</dbReference>
<dbReference type="Pfam" id="PF07690">
    <property type="entry name" value="MFS_1"/>
    <property type="match status" value="1"/>
</dbReference>
<evidence type="ECO:0000256" key="1">
    <source>
        <dbReference type="ARBA" id="ARBA00004141"/>
    </source>
</evidence>
<keyword evidence="4 6" id="KW-1133">Transmembrane helix</keyword>
<feature type="transmembrane region" description="Helical" evidence="6">
    <location>
        <begin position="7"/>
        <end position="27"/>
    </location>
</feature>
<feature type="transmembrane region" description="Helical" evidence="6">
    <location>
        <begin position="269"/>
        <end position="285"/>
    </location>
</feature>
<feature type="transmembrane region" description="Helical" evidence="6">
    <location>
        <begin position="237"/>
        <end position="257"/>
    </location>
</feature>
<reference evidence="8 9" key="1">
    <citation type="journal article" date="2016" name="Nat. Commun.">
        <title>Thousands of microbial genomes shed light on interconnected biogeochemical processes in an aquifer system.</title>
        <authorList>
            <person name="Anantharaman K."/>
            <person name="Brown C.T."/>
            <person name="Hug L.A."/>
            <person name="Sharon I."/>
            <person name="Castelle C.J."/>
            <person name="Probst A.J."/>
            <person name="Thomas B.C."/>
            <person name="Singh A."/>
            <person name="Wilkins M.J."/>
            <person name="Karaoz U."/>
            <person name="Brodie E.L."/>
            <person name="Williams K.H."/>
            <person name="Hubbard S.S."/>
            <person name="Banfield J.F."/>
        </authorList>
    </citation>
    <scope>NUCLEOTIDE SEQUENCE [LARGE SCALE GENOMIC DNA]</scope>
</reference>
<evidence type="ECO:0000313" key="9">
    <source>
        <dbReference type="Proteomes" id="UP000178435"/>
    </source>
</evidence>
<feature type="transmembrane region" description="Helical" evidence="6">
    <location>
        <begin position="159"/>
        <end position="181"/>
    </location>
</feature>
<dbReference type="PRINTS" id="PR01035">
    <property type="entry name" value="TCRTETA"/>
</dbReference>
<dbReference type="PROSITE" id="PS50850">
    <property type="entry name" value="MFS"/>
    <property type="match status" value="1"/>
</dbReference>
<organism evidence="8 9">
    <name type="scientific">Candidatus Schekmanbacteria bacterium RBG_16_38_11</name>
    <dbReference type="NCBI Taxonomy" id="1817880"/>
    <lineage>
        <taxon>Bacteria</taxon>
        <taxon>Candidatus Schekmaniibacteriota</taxon>
    </lineage>
</organism>
<dbReference type="InterPro" id="IPR011701">
    <property type="entry name" value="MFS"/>
</dbReference>
<keyword evidence="3 6" id="KW-0812">Transmembrane</keyword>
<feature type="transmembrane region" description="Helical" evidence="6">
    <location>
        <begin position="355"/>
        <end position="374"/>
    </location>
</feature>
<comment type="caution">
    <text evidence="8">The sequence shown here is derived from an EMBL/GenBank/DDBJ whole genome shotgun (WGS) entry which is preliminary data.</text>
</comment>
<evidence type="ECO:0000313" key="8">
    <source>
        <dbReference type="EMBL" id="OGL45907.1"/>
    </source>
</evidence>
<sequence>MDKNTRIKTLLVCCGVIFTDMLGYGIITPSIPIFAELLKASEAEIGFAFSAYPVAFLFVVLPFGKLVDRVRRKNFIIALGMFLLFISSLFLICAKSILILSLARAFQGMASAVSWVAAQPLAAQCTEGWEKKGIQLSLVSTSYGLGMIAGPLIGSLNPFELPFIICAAIAFLLSVFSFFGIKPGVKKPEVQVGSISALLKRHGIILGCVIILYAYICVGMIELLFPLYMDSLSFKKYEIGILFGVIAVVLTICQPLIGMWINRSGTYRPMYTALVLTGISLFLFVKTSSFLFWVPIAGVFGFCLGALVITSMYLIAVSSRTGEQGLAYGLWNLSFSIGYLIGPAGSGVISNYFGIPVPFFITSILAVPILFLGLRFNPALREGA</sequence>
<keyword evidence="2" id="KW-0813">Transport</keyword>
<dbReference type="InterPro" id="IPR020846">
    <property type="entry name" value="MFS_dom"/>
</dbReference>
<dbReference type="SUPFAM" id="SSF103473">
    <property type="entry name" value="MFS general substrate transporter"/>
    <property type="match status" value="1"/>
</dbReference>
<proteinExistence type="predicted"/>
<dbReference type="Proteomes" id="UP000178435">
    <property type="component" value="Unassembled WGS sequence"/>
</dbReference>
<dbReference type="PANTHER" id="PTHR23506:SF23">
    <property type="entry name" value="GH10249P"/>
    <property type="match status" value="1"/>
</dbReference>
<evidence type="ECO:0000256" key="2">
    <source>
        <dbReference type="ARBA" id="ARBA00022448"/>
    </source>
</evidence>
<evidence type="ECO:0000256" key="5">
    <source>
        <dbReference type="ARBA" id="ARBA00023136"/>
    </source>
</evidence>
<protein>
    <recommendedName>
        <fullName evidence="7">Major facilitator superfamily (MFS) profile domain-containing protein</fullName>
    </recommendedName>
</protein>
<evidence type="ECO:0000259" key="7">
    <source>
        <dbReference type="PROSITE" id="PS50850"/>
    </source>
</evidence>